<sequence length="207" mass="21592">MTCPEAAPGLGAYVLGALDPQERRRFEEHLDRCPLCAAELAEFAALPGLLDMLGPEDLQPVAVTPSPELFDRVAAAARPRPAHTRRWLLVAAAVLAVLGAGAGVVVWATGSDSETVTATAGPVRATVVAAEASDGSSLDVRVAGLQPGETCRIVAVDEDGGRHPAGEWPASAEGDGQWRGWTEVDRGALQEVVLIGDGGRELVRLDF</sequence>
<keyword evidence="10" id="KW-1185">Reference proteome</keyword>
<evidence type="ECO:0000313" key="10">
    <source>
        <dbReference type="Proteomes" id="UP001499924"/>
    </source>
</evidence>
<keyword evidence="5 7" id="KW-0472">Membrane</keyword>
<keyword evidence="6" id="KW-0804">Transcription</keyword>
<evidence type="ECO:0000256" key="3">
    <source>
        <dbReference type="ARBA" id="ARBA00022989"/>
    </source>
</evidence>
<dbReference type="InterPro" id="IPR027383">
    <property type="entry name" value="Znf_put"/>
</dbReference>
<gene>
    <name evidence="9" type="ORF">GCM10010531_32790</name>
</gene>
<protein>
    <submittedName>
        <fullName evidence="9">Zf-HC2 domain-containing protein</fullName>
    </submittedName>
</protein>
<feature type="domain" description="Putative zinc-finger" evidence="8">
    <location>
        <begin position="10"/>
        <end position="36"/>
    </location>
</feature>
<evidence type="ECO:0000259" key="8">
    <source>
        <dbReference type="Pfam" id="PF13490"/>
    </source>
</evidence>
<evidence type="ECO:0000256" key="5">
    <source>
        <dbReference type="ARBA" id="ARBA00023136"/>
    </source>
</evidence>
<dbReference type="PANTHER" id="PTHR37461:SF1">
    <property type="entry name" value="ANTI-SIGMA-K FACTOR RSKA"/>
    <property type="match status" value="1"/>
</dbReference>
<dbReference type="PANTHER" id="PTHR37461">
    <property type="entry name" value="ANTI-SIGMA-K FACTOR RSKA"/>
    <property type="match status" value="1"/>
</dbReference>
<keyword evidence="2 7" id="KW-0812">Transmembrane</keyword>
<comment type="caution">
    <text evidence="9">The sequence shown here is derived from an EMBL/GenBank/DDBJ whole genome shotgun (WGS) entry which is preliminary data.</text>
</comment>
<evidence type="ECO:0000256" key="4">
    <source>
        <dbReference type="ARBA" id="ARBA00023015"/>
    </source>
</evidence>
<comment type="subcellular location">
    <subcellularLocation>
        <location evidence="1">Membrane</location>
        <topology evidence="1">Single-pass membrane protein</topology>
    </subcellularLocation>
</comment>
<accession>A0ABP6PH92</accession>
<dbReference type="InterPro" id="IPR041916">
    <property type="entry name" value="Anti_sigma_zinc_sf"/>
</dbReference>
<name>A0ABP6PH92_9ACTN</name>
<dbReference type="RefSeq" id="WP_344690066.1">
    <property type="nucleotide sequence ID" value="NZ_BAAAVV010000008.1"/>
</dbReference>
<reference evidence="10" key="1">
    <citation type="journal article" date="2019" name="Int. J. Syst. Evol. Microbiol.">
        <title>The Global Catalogue of Microorganisms (GCM) 10K type strain sequencing project: providing services to taxonomists for standard genome sequencing and annotation.</title>
        <authorList>
            <consortium name="The Broad Institute Genomics Platform"/>
            <consortium name="The Broad Institute Genome Sequencing Center for Infectious Disease"/>
            <person name="Wu L."/>
            <person name="Ma J."/>
        </authorList>
    </citation>
    <scope>NUCLEOTIDE SEQUENCE [LARGE SCALE GENOMIC DNA]</scope>
    <source>
        <strain evidence="10">JCM 15614</strain>
    </source>
</reference>
<evidence type="ECO:0000313" key="9">
    <source>
        <dbReference type="EMBL" id="GAA3176565.1"/>
    </source>
</evidence>
<dbReference type="InterPro" id="IPR051474">
    <property type="entry name" value="Anti-sigma-K/W_factor"/>
</dbReference>
<organism evidence="9 10">
    <name type="scientific">Blastococcus jejuensis</name>
    <dbReference type="NCBI Taxonomy" id="351224"/>
    <lineage>
        <taxon>Bacteria</taxon>
        <taxon>Bacillati</taxon>
        <taxon>Actinomycetota</taxon>
        <taxon>Actinomycetes</taxon>
        <taxon>Geodermatophilales</taxon>
        <taxon>Geodermatophilaceae</taxon>
        <taxon>Blastococcus</taxon>
    </lineage>
</organism>
<evidence type="ECO:0000256" key="7">
    <source>
        <dbReference type="SAM" id="Phobius"/>
    </source>
</evidence>
<evidence type="ECO:0000256" key="2">
    <source>
        <dbReference type="ARBA" id="ARBA00022692"/>
    </source>
</evidence>
<dbReference type="Proteomes" id="UP001499924">
    <property type="component" value="Unassembled WGS sequence"/>
</dbReference>
<keyword evidence="3 7" id="KW-1133">Transmembrane helix</keyword>
<feature type="transmembrane region" description="Helical" evidence="7">
    <location>
        <begin position="87"/>
        <end position="108"/>
    </location>
</feature>
<keyword evidence="4" id="KW-0805">Transcription regulation</keyword>
<dbReference type="Pfam" id="PF13490">
    <property type="entry name" value="zf-HC2"/>
    <property type="match status" value="1"/>
</dbReference>
<dbReference type="EMBL" id="BAAAVV010000008">
    <property type="protein sequence ID" value="GAA3176565.1"/>
    <property type="molecule type" value="Genomic_DNA"/>
</dbReference>
<proteinExistence type="predicted"/>
<evidence type="ECO:0000256" key="1">
    <source>
        <dbReference type="ARBA" id="ARBA00004167"/>
    </source>
</evidence>
<dbReference type="Gene3D" id="1.10.10.1320">
    <property type="entry name" value="Anti-sigma factor, zinc-finger domain"/>
    <property type="match status" value="1"/>
</dbReference>
<evidence type="ECO:0000256" key="6">
    <source>
        <dbReference type="ARBA" id="ARBA00023163"/>
    </source>
</evidence>